<dbReference type="InterPro" id="IPR029069">
    <property type="entry name" value="HotDog_dom_sf"/>
</dbReference>
<reference evidence="3 4" key="1">
    <citation type="submission" date="2014-12" db="EMBL/GenBank/DDBJ databases">
        <title>Genome sequencing of Brevundimonas nasdae TPW30.</title>
        <authorList>
            <person name="Tan P.W."/>
            <person name="Chan K.-G."/>
        </authorList>
    </citation>
    <scope>NUCLEOTIDE SEQUENCE [LARGE SCALE GENOMIC DNA]</scope>
    <source>
        <strain evidence="3 4">TPW30</strain>
    </source>
</reference>
<proteinExistence type="inferred from homology"/>
<evidence type="ECO:0000256" key="1">
    <source>
        <dbReference type="ARBA" id="ARBA00005953"/>
    </source>
</evidence>
<protein>
    <submittedName>
        <fullName evidence="3">Thioesterase</fullName>
    </submittedName>
</protein>
<dbReference type="AlphaFoldDB" id="A0A0B4C9K9"/>
<dbReference type="EMBL" id="JWSY01000015">
    <property type="protein sequence ID" value="KIC57824.1"/>
    <property type="molecule type" value="Genomic_DNA"/>
</dbReference>
<sequence>MPKRDEGALAQRATYKAFHMVSTRWADNDQYGHINNAKFYEFVDSAVNAHLLIADALKESIGLVVDSGCRYTSSLKFPDVIEVGIKVDRIGTSSVTYGFAVFKRSVDVPAAIGHFVHVYVDAETRRPKPLPARLRSVVENLRAG</sequence>
<keyword evidence="2" id="KW-0378">Hydrolase</keyword>
<comment type="caution">
    <text evidence="3">The sequence shown here is derived from an EMBL/GenBank/DDBJ whole genome shotgun (WGS) entry which is preliminary data.</text>
</comment>
<evidence type="ECO:0000313" key="3">
    <source>
        <dbReference type="EMBL" id="KIC57824.1"/>
    </source>
</evidence>
<organism evidence="3 4">
    <name type="scientific">Brevundimonas nasdae</name>
    <dbReference type="NCBI Taxonomy" id="172043"/>
    <lineage>
        <taxon>Bacteria</taxon>
        <taxon>Pseudomonadati</taxon>
        <taxon>Pseudomonadota</taxon>
        <taxon>Alphaproteobacteria</taxon>
        <taxon>Caulobacterales</taxon>
        <taxon>Caulobacteraceae</taxon>
        <taxon>Brevundimonas</taxon>
    </lineage>
</organism>
<dbReference type="Gene3D" id="3.10.129.10">
    <property type="entry name" value="Hotdog Thioesterase"/>
    <property type="match status" value="1"/>
</dbReference>
<dbReference type="Proteomes" id="UP000031166">
    <property type="component" value="Unassembled WGS sequence"/>
</dbReference>
<dbReference type="GO" id="GO:0047617">
    <property type="term" value="F:fatty acyl-CoA hydrolase activity"/>
    <property type="evidence" value="ECO:0007669"/>
    <property type="project" value="TreeGrafter"/>
</dbReference>
<dbReference type="SUPFAM" id="SSF54637">
    <property type="entry name" value="Thioesterase/thiol ester dehydrase-isomerase"/>
    <property type="match status" value="1"/>
</dbReference>
<dbReference type="PANTHER" id="PTHR31793:SF27">
    <property type="entry name" value="NOVEL THIOESTERASE SUPERFAMILY DOMAIN AND SAPOSIN A-TYPE DOMAIN CONTAINING PROTEIN (0610012H03RIK)"/>
    <property type="match status" value="1"/>
</dbReference>
<dbReference type="Pfam" id="PF13279">
    <property type="entry name" value="4HBT_2"/>
    <property type="match status" value="1"/>
</dbReference>
<gene>
    <name evidence="3" type="ORF">RM53_09385</name>
</gene>
<dbReference type="CDD" id="cd00586">
    <property type="entry name" value="4HBT"/>
    <property type="match status" value="1"/>
</dbReference>
<dbReference type="InterPro" id="IPR050563">
    <property type="entry name" value="4-hydroxybenzoyl-CoA_TE"/>
</dbReference>
<comment type="similarity">
    <text evidence="1">Belongs to the 4-hydroxybenzoyl-CoA thioesterase family.</text>
</comment>
<evidence type="ECO:0000256" key="2">
    <source>
        <dbReference type="ARBA" id="ARBA00022801"/>
    </source>
</evidence>
<accession>A0A0B4C9K9</accession>
<name>A0A0B4C9K9_9CAUL</name>
<dbReference type="RefSeq" id="WP_039246187.1">
    <property type="nucleotide sequence ID" value="NZ_JWSY01000015.1"/>
</dbReference>
<dbReference type="STRING" id="172043.RM53_09385"/>
<evidence type="ECO:0000313" key="4">
    <source>
        <dbReference type="Proteomes" id="UP000031166"/>
    </source>
</evidence>
<dbReference type="PANTHER" id="PTHR31793">
    <property type="entry name" value="4-HYDROXYBENZOYL-COA THIOESTERASE FAMILY MEMBER"/>
    <property type="match status" value="1"/>
</dbReference>